<dbReference type="Pfam" id="PF04082">
    <property type="entry name" value="Fungal_trans"/>
    <property type="match status" value="1"/>
</dbReference>
<dbReference type="GO" id="GO:0003700">
    <property type="term" value="F:DNA-binding transcription factor activity"/>
    <property type="evidence" value="ECO:0007669"/>
    <property type="project" value="InterPro"/>
</dbReference>
<gene>
    <name evidence="6" type="primary">GIN1_8</name>
    <name evidence="6" type="ORF">VNI00_007832</name>
</gene>
<evidence type="ECO:0000256" key="4">
    <source>
        <dbReference type="ARBA" id="ARBA00023242"/>
    </source>
</evidence>
<evidence type="ECO:0000313" key="6">
    <source>
        <dbReference type="EMBL" id="KAK7044115.1"/>
    </source>
</evidence>
<feature type="domain" description="Xylanolytic transcriptional activator regulatory" evidence="5">
    <location>
        <begin position="292"/>
        <end position="365"/>
    </location>
</feature>
<dbReference type="CDD" id="cd12148">
    <property type="entry name" value="fungal_TF_MHR"/>
    <property type="match status" value="1"/>
</dbReference>
<evidence type="ECO:0000256" key="1">
    <source>
        <dbReference type="ARBA" id="ARBA00004123"/>
    </source>
</evidence>
<dbReference type="PANTHER" id="PTHR46910:SF3">
    <property type="entry name" value="HALOTOLERANCE PROTEIN 9-RELATED"/>
    <property type="match status" value="1"/>
</dbReference>
<dbReference type="GO" id="GO:0005634">
    <property type="term" value="C:nucleus"/>
    <property type="evidence" value="ECO:0007669"/>
    <property type="project" value="UniProtKB-SubCell"/>
</dbReference>
<proteinExistence type="predicted"/>
<sequence>MNKRGPRAGLRRSTKKNESVRSLVNAILSTSNPFAIPENLEDVRKMLVDLANFARSLDRRLAETRSDPPTREDSDYEVVLNASLEGKQQGIQDSIDSITEDFQKVMIDIDSAHRHFGKSSNWIWVQSALDFRRDELGARSLTGAAWAKYHRPWMWKAAPWQKKTEMLALPDLVFPDGGLLAELIGLYFDNINQFSPLLHRPTFEGAVMDQLHLQDRSFGLLVLSVCALGSRHSSDPRNLCSGRYAEFSQGWKWFCQIPLIRPSLTEPPTLYDLQICILSAFYLQTTALNEAAWTTIGFGIRCVHEIGVHRRKPGHRKHTIEDELWKRAFWILVSTDLILSLFQGRPRATTPDDFDIDLPAECDDEYWESVGSGKPFVQPRGKPSTTSYFVTLLKLLDILSLVERTLLRALSQTDDWAVYCQKNRPLGEHIRPRLEERSSV</sequence>
<dbReference type="AlphaFoldDB" id="A0AAW0CXN6"/>
<evidence type="ECO:0000313" key="7">
    <source>
        <dbReference type="Proteomes" id="UP001383192"/>
    </source>
</evidence>
<dbReference type="GO" id="GO:0008270">
    <property type="term" value="F:zinc ion binding"/>
    <property type="evidence" value="ECO:0007669"/>
    <property type="project" value="InterPro"/>
</dbReference>
<organism evidence="6 7">
    <name type="scientific">Paramarasmius palmivorus</name>
    <dbReference type="NCBI Taxonomy" id="297713"/>
    <lineage>
        <taxon>Eukaryota</taxon>
        <taxon>Fungi</taxon>
        <taxon>Dikarya</taxon>
        <taxon>Basidiomycota</taxon>
        <taxon>Agaricomycotina</taxon>
        <taxon>Agaricomycetes</taxon>
        <taxon>Agaricomycetidae</taxon>
        <taxon>Agaricales</taxon>
        <taxon>Marasmiineae</taxon>
        <taxon>Marasmiaceae</taxon>
        <taxon>Paramarasmius</taxon>
    </lineage>
</organism>
<name>A0AAW0CXN6_9AGAR</name>
<reference evidence="6 7" key="1">
    <citation type="submission" date="2024-01" db="EMBL/GenBank/DDBJ databases">
        <title>A draft genome for a cacao thread blight-causing isolate of Paramarasmius palmivorus.</title>
        <authorList>
            <person name="Baruah I.K."/>
            <person name="Bukari Y."/>
            <person name="Amoako-Attah I."/>
            <person name="Meinhardt L.W."/>
            <person name="Bailey B.A."/>
            <person name="Cohen S.P."/>
        </authorList>
    </citation>
    <scope>NUCLEOTIDE SEQUENCE [LARGE SCALE GENOMIC DNA]</scope>
    <source>
        <strain evidence="6 7">GH-12</strain>
    </source>
</reference>
<dbReference type="InterPro" id="IPR007219">
    <property type="entry name" value="XnlR_reg_dom"/>
</dbReference>
<accession>A0AAW0CXN6</accession>
<dbReference type="PANTHER" id="PTHR46910">
    <property type="entry name" value="TRANSCRIPTION FACTOR PDR1"/>
    <property type="match status" value="1"/>
</dbReference>
<evidence type="ECO:0000259" key="5">
    <source>
        <dbReference type="SMART" id="SM00906"/>
    </source>
</evidence>
<dbReference type="GO" id="GO:0006351">
    <property type="term" value="P:DNA-templated transcription"/>
    <property type="evidence" value="ECO:0007669"/>
    <property type="project" value="InterPro"/>
</dbReference>
<dbReference type="GO" id="GO:0003677">
    <property type="term" value="F:DNA binding"/>
    <property type="evidence" value="ECO:0007669"/>
    <property type="project" value="UniProtKB-KW"/>
</dbReference>
<keyword evidence="3" id="KW-0238">DNA-binding</keyword>
<keyword evidence="4" id="KW-0539">Nucleus</keyword>
<comment type="subcellular location">
    <subcellularLocation>
        <location evidence="1">Nucleus</location>
    </subcellularLocation>
</comment>
<dbReference type="SMART" id="SM00906">
    <property type="entry name" value="Fungal_trans"/>
    <property type="match status" value="1"/>
</dbReference>
<evidence type="ECO:0000256" key="3">
    <source>
        <dbReference type="ARBA" id="ARBA00023125"/>
    </source>
</evidence>
<dbReference type="Proteomes" id="UP001383192">
    <property type="component" value="Unassembled WGS sequence"/>
</dbReference>
<evidence type="ECO:0000256" key="2">
    <source>
        <dbReference type="ARBA" id="ARBA00022723"/>
    </source>
</evidence>
<keyword evidence="2" id="KW-0479">Metal-binding</keyword>
<protein>
    <submittedName>
        <fullName evidence="6">Gypsy retrotransposon integrase-like protein 1</fullName>
    </submittedName>
</protein>
<comment type="caution">
    <text evidence="6">The sequence shown here is derived from an EMBL/GenBank/DDBJ whole genome shotgun (WGS) entry which is preliminary data.</text>
</comment>
<dbReference type="EMBL" id="JAYKXP010000026">
    <property type="protein sequence ID" value="KAK7044115.1"/>
    <property type="molecule type" value="Genomic_DNA"/>
</dbReference>
<dbReference type="InterPro" id="IPR050987">
    <property type="entry name" value="AtrR-like"/>
</dbReference>
<keyword evidence="7" id="KW-1185">Reference proteome</keyword>